<comment type="caution">
    <text evidence="2">The sequence shown here is derived from an EMBL/GenBank/DDBJ whole genome shotgun (WGS) entry which is preliminary data.</text>
</comment>
<dbReference type="Gene3D" id="1.20.930.20">
    <property type="entry name" value="Adaptor protein Cbl, N-terminal domain"/>
    <property type="match status" value="1"/>
</dbReference>
<protein>
    <submittedName>
        <fullName evidence="2">Kinase-like domain-containing protein</fullName>
    </submittedName>
</protein>
<dbReference type="Proteomes" id="UP000265703">
    <property type="component" value="Unassembled WGS sequence"/>
</dbReference>
<evidence type="ECO:0000259" key="1">
    <source>
        <dbReference type="PROSITE" id="PS50011"/>
    </source>
</evidence>
<proteinExistence type="predicted"/>
<dbReference type="OrthoDB" id="626167at2759"/>
<accession>A0A397SN22</accession>
<dbReference type="InterPro" id="IPR000719">
    <property type="entry name" value="Prot_kinase_dom"/>
</dbReference>
<dbReference type="SMART" id="SM00220">
    <property type="entry name" value="S_TKc"/>
    <property type="match status" value="1"/>
</dbReference>
<dbReference type="InterPro" id="IPR008271">
    <property type="entry name" value="Ser/Thr_kinase_AS"/>
</dbReference>
<reference evidence="2 3" key="1">
    <citation type="submission" date="2018-06" db="EMBL/GenBank/DDBJ databases">
        <title>Comparative genomics reveals the genomic features of Rhizophagus irregularis, R. cerebriforme, R. diaphanum and Gigaspora rosea, and their symbiotic lifestyle signature.</title>
        <authorList>
            <person name="Morin E."/>
            <person name="San Clemente H."/>
            <person name="Chen E.C.H."/>
            <person name="De La Providencia I."/>
            <person name="Hainaut M."/>
            <person name="Kuo A."/>
            <person name="Kohler A."/>
            <person name="Murat C."/>
            <person name="Tang N."/>
            <person name="Roy S."/>
            <person name="Loubradou J."/>
            <person name="Henrissat B."/>
            <person name="Grigoriev I.V."/>
            <person name="Corradi N."/>
            <person name="Roux C."/>
            <person name="Martin F.M."/>
        </authorList>
    </citation>
    <scope>NUCLEOTIDE SEQUENCE [LARGE SCALE GENOMIC DNA]</scope>
    <source>
        <strain evidence="2 3">DAOM 227022</strain>
    </source>
</reference>
<sequence length="362" mass="42595">MAEYNKKYLWNFSRMTFNRLIYILKGIKEFIADISNIHSFRKYPVTFFVKEKFQKLTNDYDVTMEDLHFTIIISKEQRKIEFEAMKEDIDEMANYFNVNKIDSKDLTSPEQGKSDESDNKRCKHNEILSKLSECSGICNGLIFLQYTGILHHDLKCENILIIENFKSKIHNFELACYSDGNTISLPIDLESEKTIIPWLASEKLYNSQYTTQCEIFSFGMLLWELTFEKIPYEAWKQNPQEHISFMKLSKMLEELCNSIYMSDNNSLSNKSLNLDGSKEMLDILELLDENIYPIIIKQAISLEEGIQAFKIKNIKRHEYSSKIWKDRYLLWEGYLDIIKEQYLKKAAIEGNSTAQFNLSDIS</sequence>
<dbReference type="GO" id="GO:0004672">
    <property type="term" value="F:protein kinase activity"/>
    <property type="evidence" value="ECO:0007669"/>
    <property type="project" value="InterPro"/>
</dbReference>
<organism evidence="2 3">
    <name type="scientific">Glomus cerebriforme</name>
    <dbReference type="NCBI Taxonomy" id="658196"/>
    <lineage>
        <taxon>Eukaryota</taxon>
        <taxon>Fungi</taxon>
        <taxon>Fungi incertae sedis</taxon>
        <taxon>Mucoromycota</taxon>
        <taxon>Glomeromycotina</taxon>
        <taxon>Glomeromycetes</taxon>
        <taxon>Glomerales</taxon>
        <taxon>Glomeraceae</taxon>
        <taxon>Glomus</taxon>
    </lineage>
</organism>
<dbReference type="AlphaFoldDB" id="A0A397SN22"/>
<dbReference type="GO" id="GO:0007166">
    <property type="term" value="P:cell surface receptor signaling pathway"/>
    <property type="evidence" value="ECO:0007669"/>
    <property type="project" value="InterPro"/>
</dbReference>
<keyword evidence="3" id="KW-1185">Reference proteome</keyword>
<dbReference type="GO" id="GO:0005737">
    <property type="term" value="C:cytoplasm"/>
    <property type="evidence" value="ECO:0007669"/>
    <property type="project" value="TreeGrafter"/>
</dbReference>
<evidence type="ECO:0000313" key="2">
    <source>
        <dbReference type="EMBL" id="RIA84014.1"/>
    </source>
</evidence>
<dbReference type="InterPro" id="IPR001245">
    <property type="entry name" value="Ser-Thr/Tyr_kinase_cat_dom"/>
</dbReference>
<keyword evidence="2" id="KW-0418">Kinase</keyword>
<dbReference type="SUPFAM" id="SSF56112">
    <property type="entry name" value="Protein kinase-like (PK-like)"/>
    <property type="match status" value="1"/>
</dbReference>
<dbReference type="GO" id="GO:0005524">
    <property type="term" value="F:ATP binding"/>
    <property type="evidence" value="ECO:0007669"/>
    <property type="project" value="InterPro"/>
</dbReference>
<dbReference type="PROSITE" id="PS50011">
    <property type="entry name" value="PROTEIN_KINASE_DOM"/>
    <property type="match status" value="1"/>
</dbReference>
<dbReference type="InterPro" id="IPR050167">
    <property type="entry name" value="Ser_Thr_protein_kinase"/>
</dbReference>
<dbReference type="PANTHER" id="PTHR23257">
    <property type="entry name" value="SERINE-THREONINE PROTEIN KINASE"/>
    <property type="match status" value="1"/>
</dbReference>
<gene>
    <name evidence="2" type="ORF">C1645_832906</name>
</gene>
<dbReference type="Pfam" id="PF07714">
    <property type="entry name" value="PK_Tyr_Ser-Thr"/>
    <property type="match status" value="1"/>
</dbReference>
<dbReference type="EMBL" id="QKYT01000524">
    <property type="protein sequence ID" value="RIA84014.1"/>
    <property type="molecule type" value="Genomic_DNA"/>
</dbReference>
<feature type="domain" description="Protein kinase" evidence="1">
    <location>
        <begin position="1"/>
        <end position="295"/>
    </location>
</feature>
<dbReference type="STRING" id="658196.A0A397SN22"/>
<dbReference type="InterPro" id="IPR036537">
    <property type="entry name" value="Adaptor_Cbl_N_dom_sf"/>
</dbReference>
<dbReference type="PROSITE" id="PS00108">
    <property type="entry name" value="PROTEIN_KINASE_ST"/>
    <property type="match status" value="1"/>
</dbReference>
<keyword evidence="2" id="KW-0808">Transferase</keyword>
<evidence type="ECO:0000313" key="3">
    <source>
        <dbReference type="Proteomes" id="UP000265703"/>
    </source>
</evidence>
<dbReference type="Gene3D" id="1.10.510.10">
    <property type="entry name" value="Transferase(Phosphotransferase) domain 1"/>
    <property type="match status" value="1"/>
</dbReference>
<name>A0A397SN22_9GLOM</name>
<dbReference type="InterPro" id="IPR011009">
    <property type="entry name" value="Kinase-like_dom_sf"/>
</dbReference>